<dbReference type="Proteomes" id="UP000001880">
    <property type="component" value="Chromosome"/>
</dbReference>
<dbReference type="eggNOG" id="COG0189">
    <property type="taxonomic scope" value="Bacteria"/>
</dbReference>
<reference evidence="1 2" key="1">
    <citation type="journal article" date="2010" name="Stand. Genomic Sci.">
        <title>Complete genome sequence of Haliangium ochraceum type strain (SMP-2).</title>
        <authorList>
            <consortium name="US DOE Joint Genome Institute (JGI-PGF)"/>
            <person name="Ivanova N."/>
            <person name="Daum C."/>
            <person name="Lang E."/>
            <person name="Abt B."/>
            <person name="Kopitz M."/>
            <person name="Saunders E."/>
            <person name="Lapidus A."/>
            <person name="Lucas S."/>
            <person name="Glavina Del Rio T."/>
            <person name="Nolan M."/>
            <person name="Tice H."/>
            <person name="Copeland A."/>
            <person name="Cheng J.F."/>
            <person name="Chen F."/>
            <person name="Bruce D."/>
            <person name="Goodwin L."/>
            <person name="Pitluck S."/>
            <person name="Mavromatis K."/>
            <person name="Pati A."/>
            <person name="Mikhailova N."/>
            <person name="Chen A."/>
            <person name="Palaniappan K."/>
            <person name="Land M."/>
            <person name="Hauser L."/>
            <person name="Chang Y.J."/>
            <person name="Jeffries C.D."/>
            <person name="Detter J.C."/>
            <person name="Brettin T."/>
            <person name="Rohde M."/>
            <person name="Goker M."/>
            <person name="Bristow J."/>
            <person name="Markowitz V."/>
            <person name="Eisen J.A."/>
            <person name="Hugenholtz P."/>
            <person name="Kyrpides N.C."/>
            <person name="Klenk H.P."/>
        </authorList>
    </citation>
    <scope>NUCLEOTIDE SEQUENCE [LARGE SCALE GENOMIC DNA]</scope>
    <source>
        <strain evidence="2">DSM 14365 / CIP 107738 / JCM 11303 / AJ 13395 / SMP-2</strain>
    </source>
</reference>
<dbReference type="AlphaFoldDB" id="D0LZB8"/>
<sequence>MDTAPHRLVGPGQFEPEAHFYPRVLNAQMHALVRFFLSLSNERLVYRYAHLHPKVNADALRDILAAQPRHLRWSGCDLMHVTTRTGARQMVVIETNSCPSGQKSMPLYEEHDEQGGYRMLMERTVAPLARARRSNQGGLAVVYDKNEMECSGYAAAMADAFGESVHLVRFDDHVADPAVRFEDGQMLVRDESGTWHPIRCAFRYVTQKPWNRIPVLTKTTLVNPVLACLAGGRNKSMAAKAYDFYNADLAPAGLHIRTPETLWDVAWEEIPLWVKRWGGHAVIKVPYSNAGQGVYTITCQAELDAFLAIEPDYDRFILQSLIGNYHWSSGSASTRLFHVGTVPNKQKQSYVADLRMMVSSGAEGFRPLAIYARRARSPLVETLSPETSSWDILGTNLSQRHSDGGWGTDAGRLLLMDRKDFNLLGIGLDDLIEAYVQTVLATVAIDQMASNLTSSKGRLRRKLFRSLNDDPRLLGEVMS</sequence>
<proteinExistence type="predicted"/>
<evidence type="ECO:0000313" key="2">
    <source>
        <dbReference type="Proteomes" id="UP000001880"/>
    </source>
</evidence>
<keyword evidence="2" id="KW-1185">Reference proteome</keyword>
<accession>D0LZB8</accession>
<protein>
    <submittedName>
        <fullName evidence="1">Uncharacterized protein</fullName>
    </submittedName>
</protein>
<evidence type="ECO:0000313" key="1">
    <source>
        <dbReference type="EMBL" id="ACY16380.1"/>
    </source>
</evidence>
<dbReference type="HOGENOM" id="CLU_029041_0_0_7"/>
<name>D0LZB8_HALO1</name>
<dbReference type="OrthoDB" id="5287860at2"/>
<dbReference type="KEGG" id="hoh:Hoch_3881"/>
<dbReference type="EMBL" id="CP001804">
    <property type="protein sequence ID" value="ACY16380.1"/>
    <property type="molecule type" value="Genomic_DNA"/>
</dbReference>
<dbReference type="STRING" id="502025.Hoch_3881"/>
<gene>
    <name evidence="1" type="ordered locus">Hoch_3881</name>
</gene>
<organism evidence="1 2">
    <name type="scientific">Haliangium ochraceum (strain DSM 14365 / JCM 11303 / SMP-2)</name>
    <dbReference type="NCBI Taxonomy" id="502025"/>
    <lineage>
        <taxon>Bacteria</taxon>
        <taxon>Pseudomonadati</taxon>
        <taxon>Myxococcota</taxon>
        <taxon>Polyangia</taxon>
        <taxon>Haliangiales</taxon>
        <taxon>Kofleriaceae</taxon>
        <taxon>Haliangium</taxon>
    </lineage>
</organism>
<dbReference type="RefSeq" id="WP_012828979.1">
    <property type="nucleotide sequence ID" value="NC_013440.1"/>
</dbReference>